<reference evidence="2" key="1">
    <citation type="submission" date="2021-01" db="EMBL/GenBank/DDBJ databases">
        <authorList>
            <consortium name="Genoscope - CEA"/>
            <person name="William W."/>
        </authorList>
    </citation>
    <scope>NUCLEOTIDE SEQUENCE</scope>
</reference>
<dbReference type="AlphaFoldDB" id="A0A816NU31"/>
<sequence length="120" mass="13355">MQDAQSNFEDEKKFEDATILPRGWGINRELKSSFDRVLGGEYEKGKITLRRTKSSTTTTPPRELPCYITSFLTIVILGVGLNAKSWMVYQPQPSPSSDSSPSPTDRFPGITSPETPSNNQ</sequence>
<proteinExistence type="predicted"/>
<name>A0A816NU31_BRANA</name>
<protein>
    <submittedName>
        <fullName evidence="2">(rape) hypothetical protein</fullName>
    </submittedName>
</protein>
<evidence type="ECO:0000256" key="1">
    <source>
        <dbReference type="SAM" id="MobiDB-lite"/>
    </source>
</evidence>
<feature type="region of interest" description="Disordered" evidence="1">
    <location>
        <begin position="88"/>
        <end position="120"/>
    </location>
</feature>
<accession>A0A816NU31</accession>
<gene>
    <name evidence="2" type="ORF">DARMORV10_A09P15660.1</name>
</gene>
<evidence type="ECO:0000313" key="2">
    <source>
        <dbReference type="EMBL" id="CAF2039804.1"/>
    </source>
</evidence>
<feature type="non-terminal residue" evidence="2">
    <location>
        <position position="1"/>
    </location>
</feature>
<dbReference type="Proteomes" id="UP001295469">
    <property type="component" value="Chromosome A09"/>
</dbReference>
<organism evidence="2">
    <name type="scientific">Brassica napus</name>
    <name type="common">Rape</name>
    <dbReference type="NCBI Taxonomy" id="3708"/>
    <lineage>
        <taxon>Eukaryota</taxon>
        <taxon>Viridiplantae</taxon>
        <taxon>Streptophyta</taxon>
        <taxon>Embryophyta</taxon>
        <taxon>Tracheophyta</taxon>
        <taxon>Spermatophyta</taxon>
        <taxon>Magnoliopsida</taxon>
        <taxon>eudicotyledons</taxon>
        <taxon>Gunneridae</taxon>
        <taxon>Pentapetalae</taxon>
        <taxon>rosids</taxon>
        <taxon>malvids</taxon>
        <taxon>Brassicales</taxon>
        <taxon>Brassicaceae</taxon>
        <taxon>Brassiceae</taxon>
        <taxon>Brassica</taxon>
    </lineage>
</organism>
<dbReference type="EMBL" id="HG994363">
    <property type="protein sequence ID" value="CAF2039804.1"/>
    <property type="molecule type" value="Genomic_DNA"/>
</dbReference>